<feature type="compositionally biased region" description="Polar residues" evidence="1">
    <location>
        <begin position="318"/>
        <end position="327"/>
    </location>
</feature>
<organism evidence="3 4">
    <name type="scientific">Powellomyces hirtus</name>
    <dbReference type="NCBI Taxonomy" id="109895"/>
    <lineage>
        <taxon>Eukaryota</taxon>
        <taxon>Fungi</taxon>
        <taxon>Fungi incertae sedis</taxon>
        <taxon>Chytridiomycota</taxon>
        <taxon>Chytridiomycota incertae sedis</taxon>
        <taxon>Chytridiomycetes</taxon>
        <taxon>Spizellomycetales</taxon>
        <taxon>Powellomycetaceae</taxon>
        <taxon>Powellomyces</taxon>
    </lineage>
</organism>
<dbReference type="FunFam" id="1.25.40.90:FF:000006">
    <property type="entry name" value="Clathrin interactor 1"/>
    <property type="match status" value="1"/>
</dbReference>
<dbReference type="AlphaFoldDB" id="A0A507EHD4"/>
<evidence type="ECO:0000313" key="3">
    <source>
        <dbReference type="EMBL" id="TPX62696.1"/>
    </source>
</evidence>
<dbReference type="STRING" id="109895.A0A507EHD4"/>
<evidence type="ECO:0000259" key="2">
    <source>
        <dbReference type="PROSITE" id="PS50942"/>
    </source>
</evidence>
<feature type="region of interest" description="Disordered" evidence="1">
    <location>
        <begin position="463"/>
        <end position="551"/>
    </location>
</feature>
<feature type="region of interest" description="Disordered" evidence="1">
    <location>
        <begin position="385"/>
        <end position="426"/>
    </location>
</feature>
<keyword evidence="4" id="KW-1185">Reference proteome</keyword>
<dbReference type="SMART" id="SM00273">
    <property type="entry name" value="ENTH"/>
    <property type="match status" value="1"/>
</dbReference>
<dbReference type="GO" id="GO:0005768">
    <property type="term" value="C:endosome"/>
    <property type="evidence" value="ECO:0007669"/>
    <property type="project" value="TreeGrafter"/>
</dbReference>
<name>A0A507EHD4_9FUNG</name>
<dbReference type="Gene3D" id="1.25.40.90">
    <property type="match status" value="1"/>
</dbReference>
<dbReference type="GO" id="GO:0030125">
    <property type="term" value="C:clathrin vesicle coat"/>
    <property type="evidence" value="ECO:0007669"/>
    <property type="project" value="TreeGrafter"/>
</dbReference>
<dbReference type="PANTHER" id="PTHR12276">
    <property type="entry name" value="EPSIN/ENT-RELATED"/>
    <property type="match status" value="1"/>
</dbReference>
<dbReference type="InterPro" id="IPR013809">
    <property type="entry name" value="ENTH"/>
</dbReference>
<dbReference type="PANTHER" id="PTHR12276:SF45">
    <property type="entry name" value="CLATHRIN INTERACTOR 1"/>
    <property type="match status" value="1"/>
</dbReference>
<feature type="compositionally biased region" description="Polar residues" evidence="1">
    <location>
        <begin position="412"/>
        <end position="422"/>
    </location>
</feature>
<gene>
    <name evidence="3" type="ORF">PhCBS80983_g00380</name>
</gene>
<dbReference type="InterPro" id="IPR008942">
    <property type="entry name" value="ENTH_VHS"/>
</dbReference>
<sequence length="551" mass="57178">MDHLDKLKGMVDVYSITSMVNKVKNAVYNYTEMEIKVRDATNNEPWGASSTLMQEIATGTSHYTHFNEIMDTIYSRFTEKTGAEWRQIYKALQLLDYLIKNGSERVIDTVRDRIYDLKALRSFQYVDEKGKDQGINVRHRAKEIAELLGDNEKIKAERKKAKENRQKYTGMASTGSYSSASKYAGYGSESTSYHNSGGSYGGYGGGGGGGSYGGYGAGGGSGGGGGGFRDDDDATPTRSTYPDSSSRSSAPPKPAAPVVAAAKPAAPATVVDLLDIGNSDWGAFSGNAQNNAATTTAAAAPAPLADDFADFQSAPPAGNQTSFTPAPSQGFAGFQAPPAQKPMGGNNSGFAAFGAFAPSQPAAPKAPTNPGANYDLLSAFGSSVSSAPQTSTTSTSASAGGFGGFQPFASSTPRTASSSGFGQSPAMMMMGNPQPMLVATPAIHQKSKNDAAFSKLVSLDATALSGGGKREESTGPSLNSMGGPAQPAFGHFAQFSSAAAGAPTPASQPMGNNINNNNNNNNSMASGFQPFAGAFQSPANQQQNRQQESLF</sequence>
<dbReference type="GO" id="GO:0005543">
    <property type="term" value="F:phospholipid binding"/>
    <property type="evidence" value="ECO:0007669"/>
    <property type="project" value="TreeGrafter"/>
</dbReference>
<feature type="compositionally biased region" description="Low complexity" evidence="1">
    <location>
        <begin position="385"/>
        <end position="411"/>
    </location>
</feature>
<feature type="compositionally biased region" description="Low complexity" evidence="1">
    <location>
        <begin position="540"/>
        <end position="551"/>
    </location>
</feature>
<accession>A0A507EHD4</accession>
<dbReference type="SUPFAM" id="SSF48464">
    <property type="entry name" value="ENTH/VHS domain"/>
    <property type="match status" value="1"/>
</dbReference>
<dbReference type="GO" id="GO:0005886">
    <property type="term" value="C:plasma membrane"/>
    <property type="evidence" value="ECO:0007669"/>
    <property type="project" value="TreeGrafter"/>
</dbReference>
<protein>
    <recommendedName>
        <fullName evidence="2">ENTH domain-containing protein</fullName>
    </recommendedName>
</protein>
<feature type="region of interest" description="Disordered" evidence="1">
    <location>
        <begin position="223"/>
        <end position="260"/>
    </location>
</feature>
<dbReference type="Proteomes" id="UP000318582">
    <property type="component" value="Unassembled WGS sequence"/>
</dbReference>
<dbReference type="Pfam" id="PF01417">
    <property type="entry name" value="ENTH"/>
    <property type="match status" value="1"/>
</dbReference>
<proteinExistence type="predicted"/>
<feature type="compositionally biased region" description="Low complexity" evidence="1">
    <location>
        <begin position="496"/>
        <end position="522"/>
    </location>
</feature>
<dbReference type="EMBL" id="QEAQ01000002">
    <property type="protein sequence ID" value="TPX62696.1"/>
    <property type="molecule type" value="Genomic_DNA"/>
</dbReference>
<feature type="compositionally biased region" description="Low complexity" evidence="1">
    <location>
        <begin position="236"/>
        <end position="260"/>
    </location>
</feature>
<dbReference type="GO" id="GO:0030276">
    <property type="term" value="F:clathrin binding"/>
    <property type="evidence" value="ECO:0007669"/>
    <property type="project" value="TreeGrafter"/>
</dbReference>
<feature type="region of interest" description="Disordered" evidence="1">
    <location>
        <begin position="158"/>
        <end position="177"/>
    </location>
</feature>
<comment type="caution">
    <text evidence="3">The sequence shown here is derived from an EMBL/GenBank/DDBJ whole genome shotgun (WGS) entry which is preliminary data.</text>
</comment>
<feature type="region of interest" description="Disordered" evidence="1">
    <location>
        <begin position="308"/>
        <end position="347"/>
    </location>
</feature>
<dbReference type="PROSITE" id="PS50942">
    <property type="entry name" value="ENTH"/>
    <property type="match status" value="1"/>
</dbReference>
<evidence type="ECO:0000256" key="1">
    <source>
        <dbReference type="SAM" id="MobiDB-lite"/>
    </source>
</evidence>
<feature type="domain" description="ENTH" evidence="2">
    <location>
        <begin position="25"/>
        <end position="158"/>
    </location>
</feature>
<evidence type="ECO:0000313" key="4">
    <source>
        <dbReference type="Proteomes" id="UP000318582"/>
    </source>
</evidence>
<dbReference type="GO" id="GO:0006897">
    <property type="term" value="P:endocytosis"/>
    <property type="evidence" value="ECO:0007669"/>
    <property type="project" value="TreeGrafter"/>
</dbReference>
<reference evidence="3 4" key="1">
    <citation type="journal article" date="2019" name="Sci. Rep.">
        <title>Comparative genomics of chytrid fungi reveal insights into the obligate biotrophic and pathogenic lifestyle of Synchytrium endobioticum.</title>
        <authorList>
            <person name="van de Vossenberg B.T.L.H."/>
            <person name="Warris S."/>
            <person name="Nguyen H.D.T."/>
            <person name="van Gent-Pelzer M.P.E."/>
            <person name="Joly D.L."/>
            <person name="van de Geest H.C."/>
            <person name="Bonants P.J.M."/>
            <person name="Smith D.S."/>
            <person name="Levesque C.A."/>
            <person name="van der Lee T.A.J."/>
        </authorList>
    </citation>
    <scope>NUCLEOTIDE SEQUENCE [LARGE SCALE GENOMIC DNA]</scope>
    <source>
        <strain evidence="3 4">CBS 809.83</strain>
    </source>
</reference>
<dbReference type="CDD" id="cd16992">
    <property type="entry name" value="ENTH_Ent3"/>
    <property type="match status" value="1"/>
</dbReference>